<evidence type="ECO:0000313" key="2">
    <source>
        <dbReference type="EMBL" id="RFT15150.1"/>
    </source>
</evidence>
<dbReference type="InterPro" id="IPR027268">
    <property type="entry name" value="Peptidase_M4/M1_CTD_sf"/>
</dbReference>
<dbReference type="InterPro" id="IPR050344">
    <property type="entry name" value="Peptidase_M1_aminopeptidases"/>
</dbReference>
<dbReference type="AlphaFoldDB" id="A0A3E2BK76"/>
<keyword evidence="2" id="KW-0031">Aminopeptidase</keyword>
<keyword evidence="2" id="KW-0378">Hydrolase</keyword>
<dbReference type="PANTHER" id="PTHR11533">
    <property type="entry name" value="PROTEASE M1 ZINC METALLOPROTEASE"/>
    <property type="match status" value="1"/>
</dbReference>
<name>A0A3E2BK76_9BACT</name>
<dbReference type="PANTHER" id="PTHR11533:SF174">
    <property type="entry name" value="PUROMYCIN-SENSITIVE AMINOPEPTIDASE-RELATED"/>
    <property type="match status" value="1"/>
</dbReference>
<proteinExistence type="predicted"/>
<dbReference type="GO" id="GO:0008270">
    <property type="term" value="F:zinc ion binding"/>
    <property type="evidence" value="ECO:0007669"/>
    <property type="project" value="InterPro"/>
</dbReference>
<dbReference type="GO" id="GO:0043171">
    <property type="term" value="P:peptide catabolic process"/>
    <property type="evidence" value="ECO:0007669"/>
    <property type="project" value="TreeGrafter"/>
</dbReference>
<reference evidence="2 3" key="1">
    <citation type="submission" date="2018-08" db="EMBL/GenBank/DDBJ databases">
        <title>Genome analysis of the thermophilic bacterium of the candidate phylum Aminicenantes from deep subsurface aquifer revealed its physiology and ecological role.</title>
        <authorList>
            <person name="Kadnikov V.V."/>
            <person name="Mardanov A.V."/>
            <person name="Beletsky A.V."/>
            <person name="Karnachuk O.V."/>
            <person name="Ravin N.V."/>
        </authorList>
    </citation>
    <scope>NUCLEOTIDE SEQUENCE [LARGE SCALE GENOMIC DNA]</scope>
    <source>
        <strain evidence="2">BY38</strain>
    </source>
</reference>
<protein>
    <submittedName>
        <fullName evidence="2">Aminopeptidase</fullName>
    </submittedName>
</protein>
<accession>A0A3E2BK76</accession>
<dbReference type="InterPro" id="IPR042097">
    <property type="entry name" value="Aminopeptidase_N-like_N_sf"/>
</dbReference>
<dbReference type="GO" id="GO:0042277">
    <property type="term" value="F:peptide binding"/>
    <property type="evidence" value="ECO:0007669"/>
    <property type="project" value="TreeGrafter"/>
</dbReference>
<evidence type="ECO:0000313" key="3">
    <source>
        <dbReference type="Proteomes" id="UP000257323"/>
    </source>
</evidence>
<keyword evidence="2" id="KW-0645">Protease</keyword>
<dbReference type="SUPFAM" id="SSF55486">
    <property type="entry name" value="Metalloproteases ('zincins'), catalytic domain"/>
    <property type="match status" value="1"/>
</dbReference>
<gene>
    <name evidence="2" type="ORF">OP8BY_0614</name>
</gene>
<organism evidence="2 3">
    <name type="scientific">Candidatus Saccharicenans subterraneus</name>
    <dbReference type="NCBI Taxonomy" id="2508984"/>
    <lineage>
        <taxon>Bacteria</taxon>
        <taxon>Candidatus Aminicenantota</taxon>
        <taxon>Candidatus Aminicenantia</taxon>
        <taxon>Candidatus Aminicenantales</taxon>
        <taxon>Candidatus Saccharicenantaceae</taxon>
        <taxon>Candidatus Saccharicenans</taxon>
    </lineage>
</organism>
<dbReference type="EMBL" id="QUAH01000012">
    <property type="protein sequence ID" value="RFT15150.1"/>
    <property type="molecule type" value="Genomic_DNA"/>
</dbReference>
<dbReference type="Gene3D" id="1.10.390.10">
    <property type="entry name" value="Neutral Protease Domain 2"/>
    <property type="match status" value="1"/>
</dbReference>
<comment type="caution">
    <text evidence="2">The sequence shown here is derived from an EMBL/GenBank/DDBJ whole genome shotgun (WGS) entry which is preliminary data.</text>
</comment>
<dbReference type="Pfam" id="PF01433">
    <property type="entry name" value="Peptidase_M1"/>
    <property type="match status" value="1"/>
</dbReference>
<dbReference type="GO" id="GO:0070006">
    <property type="term" value="F:metalloaminopeptidase activity"/>
    <property type="evidence" value="ECO:0007669"/>
    <property type="project" value="TreeGrafter"/>
</dbReference>
<sequence length="851" mass="98381">MCLHLYPAQPATPEHLKSLVKALETRSTGDYLELCLPQIRQEESQALAAYFNQPGLESLSVFYSGESRDQTGLNRAFFQVLFQKEYSAVIEVWQVTYSLGPEGLGIHKRLVSSSLKDLYRLRFPGEGNTLARNIRLAQKDIVITFSEGQIFFDNLPGIETALIIIGRGQVRFQPSDEIERNQLTRVYRKPYFEEPLEYVYIRGSDSYFRDNLLYEPVAGPPPSVPAEVLNNRVYSIFSRNYSRSFTLENSLTGELLTFLPPSGETVIELKTVKGGEFTYVYSPFGEEEISFFDRTKNRLLNSYSPQEEGQKRMFLRFGEKFEVKNYDIEASYRPESSQLAASAVVRLASAVENLDSCQLRLNPDLQILKIEDEKGRELFYSRDRFRKYIYIYLAERLSSGQETELKIFYRGKIVPPPPMTDAGPQIRPEEPTILFSISNSYLFTQSSDWYPSPVREKFVRFRLRMIVPDGYYCLAGGRLLERYSVKDAASVTELENLGNTIFIYESQVPVKYISFFVGRLVPIKKITNGLTIEHFTTQDWRHQAKQVLNDASDILETYQRNFGPFPFERLAIAQRYWHTHGGHAPAGLVILDQLPFSRSPELIIINPSSPVDLSYWPEYYLAHEIAHQWWGHGLTWTSYRDNWLTEGLAQFSTILYLKEKYGQKDFEKILQKISSSVRKKSRIGPVILGIRLSHIDFEGYQAIVYNKAALALFLLKDWLGEEVFFRGLQEFYKQFRFQAVRTADFRLTMERVSGQDLKQFFNDWFYSERLPEVRVEQKAQQSGPVSRLQVTIRQLNRPMVFPLRVILETEGGKSEQVLRVDSASQSFNLEFSGRLKKVRVNPGNLVPGRFE</sequence>
<dbReference type="Proteomes" id="UP000257323">
    <property type="component" value="Unassembled WGS sequence"/>
</dbReference>
<evidence type="ECO:0000259" key="1">
    <source>
        <dbReference type="Pfam" id="PF01433"/>
    </source>
</evidence>
<dbReference type="GO" id="GO:0005615">
    <property type="term" value="C:extracellular space"/>
    <property type="evidence" value="ECO:0007669"/>
    <property type="project" value="TreeGrafter"/>
</dbReference>
<dbReference type="Gene3D" id="2.60.40.1730">
    <property type="entry name" value="tricorn interacting facor f3 domain"/>
    <property type="match status" value="1"/>
</dbReference>
<feature type="domain" description="Peptidase M1 membrane alanine aminopeptidase" evidence="1">
    <location>
        <begin position="620"/>
        <end position="764"/>
    </location>
</feature>
<dbReference type="InterPro" id="IPR014782">
    <property type="entry name" value="Peptidase_M1_dom"/>
</dbReference>
<dbReference type="GO" id="GO:0016020">
    <property type="term" value="C:membrane"/>
    <property type="evidence" value="ECO:0007669"/>
    <property type="project" value="TreeGrafter"/>
</dbReference>
<dbReference type="GO" id="GO:0005737">
    <property type="term" value="C:cytoplasm"/>
    <property type="evidence" value="ECO:0007669"/>
    <property type="project" value="TreeGrafter"/>
</dbReference>